<dbReference type="PANTHER" id="PTHR13683">
    <property type="entry name" value="ASPARTYL PROTEASES"/>
    <property type="match status" value="1"/>
</dbReference>
<keyword evidence="2 8" id="KW-0645">Protease</keyword>
<keyword evidence="5 8" id="KW-0378">Hydrolase</keyword>
<dbReference type="Pfam" id="PF14543">
    <property type="entry name" value="TAXi_N"/>
    <property type="match status" value="2"/>
</dbReference>
<evidence type="ECO:0000256" key="7">
    <source>
        <dbReference type="PIRSR" id="PIRSR601461-1"/>
    </source>
</evidence>
<dbReference type="FunFam" id="2.40.70.10:FF:000013">
    <property type="entry name" value="Aspartyl protease AED1"/>
    <property type="match status" value="2"/>
</dbReference>
<dbReference type="AlphaFoldDB" id="A0A1J7INY4"/>
<keyword evidence="3" id="KW-0732">Signal</keyword>
<dbReference type="InterPro" id="IPR001969">
    <property type="entry name" value="Aspartic_peptidase_AS"/>
</dbReference>
<dbReference type="Gene3D" id="2.40.70.10">
    <property type="entry name" value="Acid Proteases"/>
    <property type="match status" value="3"/>
</dbReference>
<proteinExistence type="inferred from homology"/>
<feature type="active site" evidence="7">
    <location>
        <position position="255"/>
    </location>
</feature>
<dbReference type="InterPro" id="IPR001461">
    <property type="entry name" value="Aspartic_peptidase_A1"/>
</dbReference>
<dbReference type="InterPro" id="IPR033121">
    <property type="entry name" value="PEPTIDASE_A1"/>
</dbReference>
<accession>A0A1J7INY4</accession>
<dbReference type="GO" id="GO:0004190">
    <property type="term" value="F:aspartic-type endopeptidase activity"/>
    <property type="evidence" value="ECO:0007669"/>
    <property type="project" value="UniProtKB-KW"/>
</dbReference>
<dbReference type="PROSITE" id="PS00141">
    <property type="entry name" value="ASP_PROTEASE"/>
    <property type="match status" value="1"/>
</dbReference>
<keyword evidence="4 8" id="KW-0064">Aspartyl protease</keyword>
<evidence type="ECO:0000313" key="10">
    <source>
        <dbReference type="EMBL" id="OIW14451.1"/>
    </source>
</evidence>
<evidence type="ECO:0000256" key="1">
    <source>
        <dbReference type="ARBA" id="ARBA00007447"/>
    </source>
</evidence>
<name>A0A1J7INY4_LUPAN</name>
<dbReference type="GO" id="GO:0006508">
    <property type="term" value="P:proteolysis"/>
    <property type="evidence" value="ECO:0007669"/>
    <property type="project" value="UniProtKB-KW"/>
</dbReference>
<dbReference type="InterPro" id="IPR032799">
    <property type="entry name" value="TAXi_C"/>
</dbReference>
<keyword evidence="6" id="KW-1015">Disulfide bond</keyword>
<evidence type="ECO:0000313" key="11">
    <source>
        <dbReference type="Proteomes" id="UP000188354"/>
    </source>
</evidence>
<reference evidence="10 11" key="1">
    <citation type="journal article" date="2017" name="Plant Biotechnol. J.">
        <title>A comprehensive draft genome sequence for lupin (Lupinus angustifolius), an emerging health food: insights into plant-microbe interactions and legume evolution.</title>
        <authorList>
            <person name="Hane J.K."/>
            <person name="Ming Y."/>
            <person name="Kamphuis L.G."/>
            <person name="Nelson M.N."/>
            <person name="Garg G."/>
            <person name="Atkins C.A."/>
            <person name="Bayer P.E."/>
            <person name="Bravo A."/>
            <person name="Bringans S."/>
            <person name="Cannon S."/>
            <person name="Edwards D."/>
            <person name="Foley R."/>
            <person name="Gao L.L."/>
            <person name="Harrison M.J."/>
            <person name="Huang W."/>
            <person name="Hurgobin B."/>
            <person name="Li S."/>
            <person name="Liu C.W."/>
            <person name="McGrath A."/>
            <person name="Morahan G."/>
            <person name="Murray J."/>
            <person name="Weller J."/>
            <person name="Jian J."/>
            <person name="Singh K.B."/>
        </authorList>
    </citation>
    <scope>NUCLEOTIDE SEQUENCE [LARGE SCALE GENOMIC DNA]</scope>
    <source>
        <strain evidence="11">cv. Tanjil</strain>
        <tissue evidence="10">Whole plant</tissue>
    </source>
</reference>
<evidence type="ECO:0000259" key="9">
    <source>
        <dbReference type="PROSITE" id="PS51767"/>
    </source>
</evidence>
<dbReference type="PANTHER" id="PTHR13683:SF750">
    <property type="entry name" value="ASPARTYL PROTEASE AED1"/>
    <property type="match status" value="1"/>
</dbReference>
<evidence type="ECO:0000256" key="8">
    <source>
        <dbReference type="RuleBase" id="RU000454"/>
    </source>
</evidence>
<evidence type="ECO:0000256" key="3">
    <source>
        <dbReference type="ARBA" id="ARBA00022729"/>
    </source>
</evidence>
<dbReference type="PROSITE" id="PS51767">
    <property type="entry name" value="PEPTIDASE_A1"/>
    <property type="match status" value="2"/>
</dbReference>
<keyword evidence="11" id="KW-1185">Reference proteome</keyword>
<dbReference type="Proteomes" id="UP000188354">
    <property type="component" value="Chromosome LG03"/>
</dbReference>
<dbReference type="PRINTS" id="PR00792">
    <property type="entry name" value="PEPSIN"/>
</dbReference>
<dbReference type="InterPro" id="IPR032861">
    <property type="entry name" value="TAXi_N"/>
</dbReference>
<dbReference type="OMA" id="NQPGCAS"/>
<dbReference type="Pfam" id="PF14541">
    <property type="entry name" value="TAXi_C"/>
    <property type="match status" value="1"/>
</dbReference>
<feature type="domain" description="Peptidase A1" evidence="9">
    <location>
        <begin position="376"/>
        <end position="636"/>
    </location>
</feature>
<evidence type="ECO:0000256" key="5">
    <source>
        <dbReference type="ARBA" id="ARBA00022801"/>
    </source>
</evidence>
<sequence>MLSKNKGHDNSVKEELDSTTLPAKSGSLIGSGNYFVVVGIGSPKRDLSLIFDTGSDLTWTQCEPCARSCYKQQDPIFDPSKSTSYSNITCTSSVCTQLTSATGNQPGCASSSNACIYGIQYGDSSFSVGYFSRERLTVTATEVVDNFLFGCGQNNQGLFGGSAGLLGLGRNPISFVEQTATKYKKLFAYCLPSTASNVGYLTFGRVADNYIKYTPLSTNSGVSSFYALDLLGIYVGGAKLSISSSTFSTGGTIIDSGTVITRLPPTAYSALRTEFQKGMSRYPKASALSILDTCYDLSGYKVFAIPKISFVFGGGVTVDLAAAGVLYVGSVKQVCLAFAPNGDDSDTTIFGNVQQKTLQVVYDAAGGNQPGCASSSNACIYGIQYGDSSFSVGYFSRERLTVTATEVVDNFLFGCGQNNQGLFGGSAGLLGLGRNPISFVEQTATKYKKLFAYCLPSTASNVGYLTFGRVADNYIKYTPLSTNSGVSSFYALDLLGIYVGGAKLSISSSTFSTGGTIIDSGTVITRLPPTAYSALRTEFQKGMSRYPKASALSILDTCYDLSGYKVFAIPKISFVFGGGVTVDLAAAGVLYVGSVKQVCLAFAPNGDDSDTTIFGNVQQKTLQVVYDAAGGKVGFGVGGCK</sequence>
<dbReference type="Gramene" id="OIW14451">
    <property type="protein sequence ID" value="OIW14451"/>
    <property type="gene ID" value="TanjilG_19499"/>
</dbReference>
<evidence type="ECO:0000256" key="6">
    <source>
        <dbReference type="ARBA" id="ARBA00023157"/>
    </source>
</evidence>
<dbReference type="InterPro" id="IPR021109">
    <property type="entry name" value="Peptidase_aspartic_dom_sf"/>
</dbReference>
<comment type="similarity">
    <text evidence="1 8">Belongs to the peptidase A1 family.</text>
</comment>
<evidence type="ECO:0000256" key="4">
    <source>
        <dbReference type="ARBA" id="ARBA00022750"/>
    </source>
</evidence>
<dbReference type="SUPFAM" id="SSF50630">
    <property type="entry name" value="Acid proteases"/>
    <property type="match status" value="2"/>
</dbReference>
<organism evidence="10 11">
    <name type="scientific">Lupinus angustifolius</name>
    <name type="common">Narrow-leaved blue lupine</name>
    <dbReference type="NCBI Taxonomy" id="3871"/>
    <lineage>
        <taxon>Eukaryota</taxon>
        <taxon>Viridiplantae</taxon>
        <taxon>Streptophyta</taxon>
        <taxon>Embryophyta</taxon>
        <taxon>Tracheophyta</taxon>
        <taxon>Spermatophyta</taxon>
        <taxon>Magnoliopsida</taxon>
        <taxon>eudicotyledons</taxon>
        <taxon>Gunneridae</taxon>
        <taxon>Pentapetalae</taxon>
        <taxon>rosids</taxon>
        <taxon>fabids</taxon>
        <taxon>Fabales</taxon>
        <taxon>Fabaceae</taxon>
        <taxon>Papilionoideae</taxon>
        <taxon>50 kb inversion clade</taxon>
        <taxon>genistoids sensu lato</taxon>
        <taxon>core genistoids</taxon>
        <taxon>Genisteae</taxon>
        <taxon>Lupinus</taxon>
    </lineage>
</organism>
<feature type="active site" evidence="7">
    <location>
        <position position="52"/>
    </location>
</feature>
<dbReference type="EMBL" id="CM007363">
    <property type="protein sequence ID" value="OIW14451.1"/>
    <property type="molecule type" value="Genomic_DNA"/>
</dbReference>
<evidence type="ECO:0000256" key="2">
    <source>
        <dbReference type="ARBA" id="ARBA00022670"/>
    </source>
</evidence>
<protein>
    <recommendedName>
        <fullName evidence="9">Peptidase A1 domain-containing protein</fullName>
    </recommendedName>
</protein>
<gene>
    <name evidence="10" type="ORF">TanjilG_19499</name>
</gene>
<dbReference type="FunFam" id="2.40.70.10:FF:000021">
    <property type="entry name" value="Aspartyl protease AED1"/>
    <property type="match status" value="1"/>
</dbReference>
<feature type="domain" description="Peptidase A1" evidence="9">
    <location>
        <begin position="34"/>
        <end position="373"/>
    </location>
</feature>